<name>A0A0A9A5M7_ARUDO</name>
<accession>A0A0A9A5M7</accession>
<reference evidence="1" key="1">
    <citation type="submission" date="2014-09" db="EMBL/GenBank/DDBJ databases">
        <authorList>
            <person name="Magalhaes I.L.F."/>
            <person name="Oliveira U."/>
            <person name="Santos F.R."/>
            <person name="Vidigal T.H.D.A."/>
            <person name="Brescovit A.D."/>
            <person name="Santos A.J."/>
        </authorList>
    </citation>
    <scope>NUCLEOTIDE SEQUENCE</scope>
    <source>
        <tissue evidence="1">Shoot tissue taken approximately 20 cm above the soil surface</tissue>
    </source>
</reference>
<reference evidence="1" key="2">
    <citation type="journal article" date="2015" name="Data Brief">
        <title>Shoot transcriptome of the giant reed, Arundo donax.</title>
        <authorList>
            <person name="Barrero R.A."/>
            <person name="Guerrero F.D."/>
            <person name="Moolhuijzen P."/>
            <person name="Goolsby J.A."/>
            <person name="Tidwell J."/>
            <person name="Bellgard S.E."/>
            <person name="Bellgard M.I."/>
        </authorList>
    </citation>
    <scope>NUCLEOTIDE SEQUENCE</scope>
    <source>
        <tissue evidence="1">Shoot tissue taken approximately 20 cm above the soil surface</tissue>
    </source>
</reference>
<evidence type="ECO:0000313" key="1">
    <source>
        <dbReference type="EMBL" id="JAD45218.1"/>
    </source>
</evidence>
<dbReference type="AlphaFoldDB" id="A0A0A9A5M7"/>
<proteinExistence type="predicted"/>
<dbReference type="EMBL" id="GBRH01252677">
    <property type="protein sequence ID" value="JAD45218.1"/>
    <property type="molecule type" value="Transcribed_RNA"/>
</dbReference>
<organism evidence="1">
    <name type="scientific">Arundo donax</name>
    <name type="common">Giant reed</name>
    <name type="synonym">Donax arundinaceus</name>
    <dbReference type="NCBI Taxonomy" id="35708"/>
    <lineage>
        <taxon>Eukaryota</taxon>
        <taxon>Viridiplantae</taxon>
        <taxon>Streptophyta</taxon>
        <taxon>Embryophyta</taxon>
        <taxon>Tracheophyta</taxon>
        <taxon>Spermatophyta</taxon>
        <taxon>Magnoliopsida</taxon>
        <taxon>Liliopsida</taxon>
        <taxon>Poales</taxon>
        <taxon>Poaceae</taxon>
        <taxon>PACMAD clade</taxon>
        <taxon>Arundinoideae</taxon>
        <taxon>Arundineae</taxon>
        <taxon>Arundo</taxon>
    </lineage>
</organism>
<sequence length="40" mass="4597">MIEINLHVRLHPIHDVHVPATQVLRATYHSLLSIFFCSTS</sequence>
<protein>
    <submittedName>
        <fullName evidence="1">Uncharacterized protein</fullName>
    </submittedName>
</protein>